<dbReference type="GO" id="GO:0006259">
    <property type="term" value="P:DNA metabolic process"/>
    <property type="evidence" value="ECO:0007669"/>
    <property type="project" value="UniProtKB-ARBA"/>
</dbReference>
<dbReference type="InterPro" id="IPR013520">
    <property type="entry name" value="Ribonucl_H"/>
</dbReference>
<dbReference type="Gene3D" id="3.30.420.10">
    <property type="entry name" value="Ribonuclease H-like superfamily/Ribonuclease H"/>
    <property type="match status" value="1"/>
</dbReference>
<gene>
    <name evidence="2" type="ORF">DK389_01855</name>
</gene>
<dbReference type="CDD" id="cd06127">
    <property type="entry name" value="DEDDh"/>
    <property type="match status" value="1"/>
</dbReference>
<dbReference type="EMBL" id="CP029550">
    <property type="protein sequence ID" value="AWN39510.1"/>
    <property type="molecule type" value="Genomic_DNA"/>
</dbReference>
<dbReference type="InterPro" id="IPR036397">
    <property type="entry name" value="RNaseH_sf"/>
</dbReference>
<dbReference type="SUPFAM" id="SSF53098">
    <property type="entry name" value="Ribonuclease H-like"/>
    <property type="match status" value="1"/>
</dbReference>
<proteinExistence type="predicted"/>
<dbReference type="OrthoDB" id="7822240at2"/>
<dbReference type="GO" id="GO:0004527">
    <property type="term" value="F:exonuclease activity"/>
    <property type="evidence" value="ECO:0007669"/>
    <property type="project" value="UniProtKB-ARBA"/>
</dbReference>
<keyword evidence="3" id="KW-1185">Reference proteome</keyword>
<dbReference type="InterPro" id="IPR012337">
    <property type="entry name" value="RNaseH-like_sf"/>
</dbReference>
<feature type="domain" description="Exonuclease" evidence="1">
    <location>
        <begin position="7"/>
        <end position="180"/>
    </location>
</feature>
<dbReference type="Proteomes" id="UP000245926">
    <property type="component" value="Chromosome"/>
</dbReference>
<dbReference type="Pfam" id="PF00929">
    <property type="entry name" value="RNase_T"/>
    <property type="match status" value="1"/>
</dbReference>
<evidence type="ECO:0000259" key="1">
    <source>
        <dbReference type="SMART" id="SM00479"/>
    </source>
</evidence>
<sequence>MLPDTPIIRVVDLETTGARAGSDGVVEIGWQDVERIGSAWRIGAERGARYVDPERPIPARTQAVHHILDADVAGAPNWLSVAPGVLDPPGRPLMALAAHRAAFERRWCRDALTGRRPWICTYKCALRLWPDEPSHANQALRYARNPEGLDRRAGLPAHRAGPDAYVTAHLLREMLREAPVEALLAWTREPALLPRVTFGEHRGRRWDTMSDAFLAEVLRRGGFDADIRYTARHEQSVRALRQGPAGPPALLL</sequence>
<dbReference type="GO" id="GO:0003676">
    <property type="term" value="F:nucleic acid binding"/>
    <property type="evidence" value="ECO:0007669"/>
    <property type="project" value="InterPro"/>
</dbReference>
<dbReference type="KEGG" id="mets:DK389_01855"/>
<protein>
    <submittedName>
        <fullName evidence="2">DNA polymerase III subunit epsilon</fullName>
    </submittedName>
</protein>
<reference evidence="3" key="1">
    <citation type="submission" date="2018-05" db="EMBL/GenBank/DDBJ databases">
        <title>Complete Genome Sequence of Methylobacterium sp. 17SD2-17.</title>
        <authorList>
            <person name="Srinivasan S."/>
        </authorList>
    </citation>
    <scope>NUCLEOTIDE SEQUENCE [LARGE SCALE GENOMIC DNA]</scope>
    <source>
        <strain evidence="3">17SD2-17</strain>
    </source>
</reference>
<organism evidence="2 3">
    <name type="scientific">Methylobacterium durans</name>
    <dbReference type="NCBI Taxonomy" id="2202825"/>
    <lineage>
        <taxon>Bacteria</taxon>
        <taxon>Pseudomonadati</taxon>
        <taxon>Pseudomonadota</taxon>
        <taxon>Alphaproteobacteria</taxon>
        <taxon>Hyphomicrobiales</taxon>
        <taxon>Methylobacteriaceae</taxon>
        <taxon>Methylobacterium</taxon>
    </lineage>
</organism>
<accession>A0A2U8W1Y2</accession>
<evidence type="ECO:0000313" key="2">
    <source>
        <dbReference type="EMBL" id="AWN39510.1"/>
    </source>
</evidence>
<dbReference type="SMART" id="SM00479">
    <property type="entry name" value="EXOIII"/>
    <property type="match status" value="1"/>
</dbReference>
<evidence type="ECO:0000313" key="3">
    <source>
        <dbReference type="Proteomes" id="UP000245926"/>
    </source>
</evidence>
<dbReference type="AlphaFoldDB" id="A0A2U8W1Y2"/>
<name>A0A2U8W1Y2_9HYPH</name>